<comment type="caution">
    <text evidence="1">The sequence shown here is derived from an EMBL/GenBank/DDBJ whole genome shotgun (WGS) entry which is preliminary data.</text>
</comment>
<organism evidence="1 2">
    <name type="scientific">Hoylesella timonensis</name>
    <dbReference type="NCBI Taxonomy" id="386414"/>
    <lineage>
        <taxon>Bacteria</taxon>
        <taxon>Pseudomonadati</taxon>
        <taxon>Bacteroidota</taxon>
        <taxon>Bacteroidia</taxon>
        <taxon>Bacteroidales</taxon>
        <taxon>Prevotellaceae</taxon>
        <taxon>Hoylesella</taxon>
    </lineage>
</organism>
<name>A0A2K0XF53_9BACT</name>
<reference evidence="1 2" key="1">
    <citation type="submission" date="2017-03" db="EMBL/GenBank/DDBJ databases">
        <authorList>
            <person name="Afonso C.L."/>
            <person name="Miller P.J."/>
            <person name="Scott M.A."/>
            <person name="Spackman E."/>
            <person name="Goraichik I."/>
            <person name="Dimitrov K.M."/>
            <person name="Suarez D.L."/>
            <person name="Swayne D.E."/>
        </authorList>
    </citation>
    <scope>NUCLEOTIDE SEQUENCE [LARGE SCALE GENOMIC DNA]</scope>
    <source>
        <strain evidence="1 2">DNF00076</strain>
    </source>
</reference>
<protein>
    <submittedName>
        <fullName evidence="1">Uncharacterized protein</fullName>
    </submittedName>
</protein>
<accession>A0A2K0XF53</accession>
<dbReference type="Proteomes" id="UP000236634">
    <property type="component" value="Unassembled WGS sequence"/>
</dbReference>
<dbReference type="AlphaFoldDB" id="A0A2K0XF53"/>
<evidence type="ECO:0000313" key="1">
    <source>
        <dbReference type="EMBL" id="PNP93166.1"/>
    </source>
</evidence>
<evidence type="ECO:0000313" key="2">
    <source>
        <dbReference type="Proteomes" id="UP000236634"/>
    </source>
</evidence>
<dbReference type="EMBL" id="NBAX01000008">
    <property type="protein sequence ID" value="PNP93166.1"/>
    <property type="molecule type" value="Genomic_DNA"/>
</dbReference>
<sequence length="70" mass="8304">MHSSFSEDSYLYNEEHQRSNVSHIDVMPHGRLINSEFSLQSASQNSREIIQQQSGSQIREFWTRFVIYCH</sequence>
<proteinExistence type="predicted"/>
<gene>
    <name evidence="1" type="ORF">BFS16_09585</name>
</gene>